<dbReference type="EMBL" id="KK853168">
    <property type="protein sequence ID" value="KDR10370.1"/>
    <property type="molecule type" value="Genomic_DNA"/>
</dbReference>
<sequence>MCHVICVISSVQTFIFSHHLPQTDAPRMRCVIKFILLLIAAACVKDTDSRLDGNQLKQLLQKIFSLAGQNYVLSRRNIADPSAVPGTRIFQEPSSRDLDVGFAVGVKDDGDDSDLLTKDHPSRTYSPTSNTGQLEPGPYEIENPSSISKELNIGVFVDPKNGVSYYTPRKSLNALPERYAGPPLVNSKGEPPSQHPNLFSPHQQPFTTNTGSGFYPTTIAVPNYFERLSDLNGLPYPYQISSLRTLGIGDYSGFTPLQSYIENPADRFSNLDHLQQTTYPYQGPYQQPLDVVGDFPNIPKDFKDISNQFRESLYQPFKPYGFVSGINPEKYPLSDFVWRYPRNGRIPYRGTDMKYSLPLRNQQNVFRLENGPKGSYRQLTQPVVMRKEPQQAEVILDQQGTPVMSAQPYGDRQVGTFTLRNDHGYQVLMNVPPAPAGVPTDGILVMEMKATLYRPLN</sequence>
<feature type="region of interest" description="Disordered" evidence="1">
    <location>
        <begin position="178"/>
        <end position="207"/>
    </location>
</feature>
<organism evidence="2 3">
    <name type="scientific">Zootermopsis nevadensis</name>
    <name type="common">Dampwood termite</name>
    <dbReference type="NCBI Taxonomy" id="136037"/>
    <lineage>
        <taxon>Eukaryota</taxon>
        <taxon>Metazoa</taxon>
        <taxon>Ecdysozoa</taxon>
        <taxon>Arthropoda</taxon>
        <taxon>Hexapoda</taxon>
        <taxon>Insecta</taxon>
        <taxon>Pterygota</taxon>
        <taxon>Neoptera</taxon>
        <taxon>Polyneoptera</taxon>
        <taxon>Dictyoptera</taxon>
        <taxon>Blattodea</taxon>
        <taxon>Blattoidea</taxon>
        <taxon>Termitoidae</taxon>
        <taxon>Termopsidae</taxon>
        <taxon>Zootermopsis</taxon>
    </lineage>
</organism>
<dbReference type="AlphaFoldDB" id="A0A067QMG0"/>
<accession>A0A067QMG0</accession>
<feature type="compositionally biased region" description="Polar residues" evidence="1">
    <location>
        <begin position="195"/>
        <end position="207"/>
    </location>
</feature>
<gene>
    <name evidence="2" type="ORF">L798_15543</name>
</gene>
<feature type="region of interest" description="Disordered" evidence="1">
    <location>
        <begin position="111"/>
        <end position="143"/>
    </location>
</feature>
<dbReference type="Proteomes" id="UP000027135">
    <property type="component" value="Unassembled WGS sequence"/>
</dbReference>
<keyword evidence="3" id="KW-1185">Reference proteome</keyword>
<evidence type="ECO:0000313" key="3">
    <source>
        <dbReference type="Proteomes" id="UP000027135"/>
    </source>
</evidence>
<proteinExistence type="predicted"/>
<dbReference type="InParanoid" id="A0A067QMG0"/>
<evidence type="ECO:0000313" key="2">
    <source>
        <dbReference type="EMBL" id="KDR10370.1"/>
    </source>
</evidence>
<reference evidence="2 3" key="1">
    <citation type="journal article" date="2014" name="Nat. Commun.">
        <title>Molecular traces of alternative social organization in a termite genome.</title>
        <authorList>
            <person name="Terrapon N."/>
            <person name="Li C."/>
            <person name="Robertson H.M."/>
            <person name="Ji L."/>
            <person name="Meng X."/>
            <person name="Booth W."/>
            <person name="Chen Z."/>
            <person name="Childers C.P."/>
            <person name="Glastad K.M."/>
            <person name="Gokhale K."/>
            <person name="Gowin J."/>
            <person name="Gronenberg W."/>
            <person name="Hermansen R.A."/>
            <person name="Hu H."/>
            <person name="Hunt B.G."/>
            <person name="Huylmans A.K."/>
            <person name="Khalil S.M."/>
            <person name="Mitchell R.D."/>
            <person name="Munoz-Torres M.C."/>
            <person name="Mustard J.A."/>
            <person name="Pan H."/>
            <person name="Reese J.T."/>
            <person name="Scharf M.E."/>
            <person name="Sun F."/>
            <person name="Vogel H."/>
            <person name="Xiao J."/>
            <person name="Yang W."/>
            <person name="Yang Z."/>
            <person name="Yang Z."/>
            <person name="Zhou J."/>
            <person name="Zhu J."/>
            <person name="Brent C.S."/>
            <person name="Elsik C.G."/>
            <person name="Goodisman M.A."/>
            <person name="Liberles D.A."/>
            <person name="Roe R.M."/>
            <person name="Vargo E.L."/>
            <person name="Vilcinskas A."/>
            <person name="Wang J."/>
            <person name="Bornberg-Bauer E."/>
            <person name="Korb J."/>
            <person name="Zhang G."/>
            <person name="Liebig J."/>
        </authorList>
    </citation>
    <scope>NUCLEOTIDE SEQUENCE [LARGE SCALE GENOMIC DNA]</scope>
    <source>
        <tissue evidence="2">Whole organism</tissue>
    </source>
</reference>
<name>A0A067QMG0_ZOONE</name>
<evidence type="ECO:0000256" key="1">
    <source>
        <dbReference type="SAM" id="MobiDB-lite"/>
    </source>
</evidence>
<feature type="compositionally biased region" description="Polar residues" evidence="1">
    <location>
        <begin position="123"/>
        <end position="133"/>
    </location>
</feature>
<protein>
    <submittedName>
        <fullName evidence="2">Uncharacterized protein</fullName>
    </submittedName>
</protein>